<evidence type="ECO:0000313" key="4">
    <source>
        <dbReference type="Proteomes" id="UP001321498"/>
    </source>
</evidence>
<accession>A0ABM8G932</accession>
<dbReference type="RefSeq" id="WP_286278090.1">
    <property type="nucleotide sequence ID" value="NZ_AP027731.1"/>
</dbReference>
<dbReference type="Pfam" id="PF19779">
    <property type="entry name" value="DUF6264"/>
    <property type="match status" value="1"/>
</dbReference>
<protein>
    <recommendedName>
        <fullName evidence="5">DUF4064 domain-containing protein</fullName>
    </recommendedName>
</protein>
<feature type="region of interest" description="Disordered" evidence="1">
    <location>
        <begin position="1"/>
        <end position="27"/>
    </location>
</feature>
<dbReference type="EMBL" id="AP027731">
    <property type="protein sequence ID" value="BDZ44655.1"/>
    <property type="molecule type" value="Genomic_DNA"/>
</dbReference>
<keyword evidence="4" id="KW-1185">Reference proteome</keyword>
<name>A0ABM8G932_9MICO</name>
<keyword evidence="2" id="KW-0472">Membrane</keyword>
<feature type="transmembrane region" description="Helical" evidence="2">
    <location>
        <begin position="99"/>
        <end position="122"/>
    </location>
</feature>
<gene>
    <name evidence="3" type="ORF">GCM10025866_05640</name>
</gene>
<keyword evidence="2" id="KW-0812">Transmembrane</keyword>
<keyword evidence="2" id="KW-1133">Transmembrane helix</keyword>
<reference evidence="4" key="1">
    <citation type="journal article" date="2019" name="Int. J. Syst. Evol. Microbiol.">
        <title>The Global Catalogue of Microorganisms (GCM) 10K type strain sequencing project: providing services to taxonomists for standard genome sequencing and annotation.</title>
        <authorList>
            <consortium name="The Broad Institute Genomics Platform"/>
            <consortium name="The Broad Institute Genome Sequencing Center for Infectious Disease"/>
            <person name="Wu L."/>
            <person name="Ma J."/>
        </authorList>
    </citation>
    <scope>NUCLEOTIDE SEQUENCE [LARGE SCALE GENOMIC DNA]</scope>
    <source>
        <strain evidence="4">NBRC 108725</strain>
    </source>
</reference>
<feature type="transmembrane region" description="Helical" evidence="2">
    <location>
        <begin position="134"/>
        <end position="157"/>
    </location>
</feature>
<evidence type="ECO:0008006" key="5">
    <source>
        <dbReference type="Google" id="ProtNLM"/>
    </source>
</evidence>
<proteinExistence type="predicted"/>
<evidence type="ECO:0000256" key="1">
    <source>
        <dbReference type="SAM" id="MobiDB-lite"/>
    </source>
</evidence>
<evidence type="ECO:0000256" key="2">
    <source>
        <dbReference type="SAM" id="Phobius"/>
    </source>
</evidence>
<sequence>MSDRPTSGPAPRYGEYGPVPEQPPVPPVVAEPAAAVPAPRANAAAPAAGTRVWDRLLTGVLLGLGTLNVLTGIPTMLALPRVLDEQYRAQGFGTYTSDALAAAIGVVINVVGVLLLIAAILLAVRRLRAGRLAFWVPLAAGATLFVVTGVLVVAAMLGDPALPAYLDGGAPAATSAP</sequence>
<dbReference type="InterPro" id="IPR046231">
    <property type="entry name" value="DUF6264"/>
</dbReference>
<feature type="transmembrane region" description="Helical" evidence="2">
    <location>
        <begin position="56"/>
        <end position="79"/>
    </location>
</feature>
<dbReference type="Proteomes" id="UP001321498">
    <property type="component" value="Chromosome"/>
</dbReference>
<evidence type="ECO:0000313" key="3">
    <source>
        <dbReference type="EMBL" id="BDZ44655.1"/>
    </source>
</evidence>
<organism evidence="3 4">
    <name type="scientific">Naasia aerilata</name>
    <dbReference type="NCBI Taxonomy" id="1162966"/>
    <lineage>
        <taxon>Bacteria</taxon>
        <taxon>Bacillati</taxon>
        <taxon>Actinomycetota</taxon>
        <taxon>Actinomycetes</taxon>
        <taxon>Micrococcales</taxon>
        <taxon>Microbacteriaceae</taxon>
        <taxon>Naasia</taxon>
    </lineage>
</organism>